<dbReference type="EMBL" id="CATQJA010002665">
    <property type="protein sequence ID" value="CAJ0583749.1"/>
    <property type="molecule type" value="Genomic_DNA"/>
</dbReference>
<gene>
    <name evidence="2" type="ORF">MSPICULIGERA_LOCUS21818</name>
</gene>
<reference evidence="2" key="1">
    <citation type="submission" date="2023-06" db="EMBL/GenBank/DDBJ databases">
        <authorList>
            <person name="Delattre M."/>
        </authorList>
    </citation>
    <scope>NUCLEOTIDE SEQUENCE</scope>
    <source>
        <strain evidence="2">AF72</strain>
    </source>
</reference>
<evidence type="ECO:0000313" key="3">
    <source>
        <dbReference type="Proteomes" id="UP001177023"/>
    </source>
</evidence>
<organism evidence="2 3">
    <name type="scientific">Mesorhabditis spiculigera</name>
    <dbReference type="NCBI Taxonomy" id="96644"/>
    <lineage>
        <taxon>Eukaryota</taxon>
        <taxon>Metazoa</taxon>
        <taxon>Ecdysozoa</taxon>
        <taxon>Nematoda</taxon>
        <taxon>Chromadorea</taxon>
        <taxon>Rhabditida</taxon>
        <taxon>Rhabditina</taxon>
        <taxon>Rhabditomorpha</taxon>
        <taxon>Rhabditoidea</taxon>
        <taxon>Rhabditidae</taxon>
        <taxon>Mesorhabditinae</taxon>
        <taxon>Mesorhabditis</taxon>
    </lineage>
</organism>
<proteinExistence type="predicted"/>
<feature type="compositionally biased region" description="Polar residues" evidence="1">
    <location>
        <begin position="20"/>
        <end position="30"/>
    </location>
</feature>
<feature type="compositionally biased region" description="Basic and acidic residues" evidence="1">
    <location>
        <begin position="1"/>
        <end position="15"/>
    </location>
</feature>
<dbReference type="AlphaFoldDB" id="A0AA36DCI9"/>
<feature type="region of interest" description="Disordered" evidence="1">
    <location>
        <begin position="1"/>
        <end position="67"/>
    </location>
</feature>
<accession>A0AA36DCI9</accession>
<sequence length="151" mass="16764">MASVEEMVKGKDKKILIKQHPSSMPTSPSNILPGGRLEPFDDPPSNFPFITSRTASQEKKRSSASIEDDGFLASLRAAKRPFQSAHQSFRLRMLQEQHAGANFEPVFVTKKRATREGKSNMSEFKGGDLNKYTARSYAIQNGNEVFGVSAR</sequence>
<protein>
    <submittedName>
        <fullName evidence="2">Uncharacterized protein</fullName>
    </submittedName>
</protein>
<evidence type="ECO:0000256" key="1">
    <source>
        <dbReference type="SAM" id="MobiDB-lite"/>
    </source>
</evidence>
<evidence type="ECO:0000313" key="2">
    <source>
        <dbReference type="EMBL" id="CAJ0583749.1"/>
    </source>
</evidence>
<name>A0AA36DCI9_9BILA</name>
<comment type="caution">
    <text evidence="2">The sequence shown here is derived from an EMBL/GenBank/DDBJ whole genome shotgun (WGS) entry which is preliminary data.</text>
</comment>
<keyword evidence="3" id="KW-1185">Reference proteome</keyword>
<dbReference type="Proteomes" id="UP001177023">
    <property type="component" value="Unassembled WGS sequence"/>
</dbReference>
<feature type="non-terminal residue" evidence="2">
    <location>
        <position position="151"/>
    </location>
</feature>